<protein>
    <submittedName>
        <fullName evidence="2">Grasp-with-spasm system SPASM domain peptide maturase</fullName>
    </submittedName>
</protein>
<reference evidence="2 3" key="1">
    <citation type="journal article" date="2007" name="Int. J. Syst. Evol. Microbiol.">
        <title>Chryseobacterium flavum sp. nov., isolated from polluted soil.</title>
        <authorList>
            <person name="Zhou Y."/>
            <person name="Dong J."/>
            <person name="Wang X."/>
            <person name="Huang X."/>
            <person name="Zhang K.Y."/>
            <person name="Zhang Y.Q."/>
            <person name="Guo Y.F."/>
            <person name="Lai R."/>
            <person name="Li W.J."/>
        </authorList>
    </citation>
    <scope>NUCLEOTIDE SEQUENCE [LARGE SCALE GENOMIC DNA]</scope>
    <source>
        <strain evidence="2 3">KCTC 12877</strain>
    </source>
</reference>
<evidence type="ECO:0000259" key="1">
    <source>
        <dbReference type="Pfam" id="PF13186"/>
    </source>
</evidence>
<dbReference type="Pfam" id="PF13186">
    <property type="entry name" value="SPASM"/>
    <property type="match status" value="1"/>
</dbReference>
<proteinExistence type="predicted"/>
<dbReference type="InterPro" id="IPR026497">
    <property type="entry name" value="GRASP-with-SPASM"/>
</dbReference>
<name>A0A3D9CM19_9FLAO</name>
<dbReference type="OrthoDB" id="1073749at2"/>
<dbReference type="InterPro" id="IPR058240">
    <property type="entry name" value="rSAM_sf"/>
</dbReference>
<gene>
    <name evidence="2" type="primary">gwsS</name>
    <name evidence="2" type="ORF">DRF59_10775</name>
</gene>
<sequence>MSTGDFLFIYTNVFLIKGFTRTMVLDLSKTSWVFFDNDYAELIDLFKTDSISNIRKNIDPESIGDFDNFVTFLINNDYAAYVDDLSLFPKIEEVWYSPYKISNSIIDFNDKIHDMKKISEELFLLGCQYIELRFYSEIEIDKVKEILDCFRDKDFRSIHLIIKYNEKLTNDLLFSVCASHLNISFTVYNSPVNEYFKNELDNVLPSMGCINYIQQNIIDCRSCGVINSTIFFNPKNVGLFMGNKLYNSCLNRKISIDTEGYIKNCPSMKNSFGNIEDKSLLKVYEEDAFKDIWNLNKDQIETCKDCEFRYVCSDCRAYTENPDNAFSKPLKCGYNPYTGEWHEWSLNPLNQKAIKHYRMEDFVIS</sequence>
<comment type="caution">
    <text evidence="2">The sequence shown here is derived from an EMBL/GenBank/DDBJ whole genome shotgun (WGS) entry which is preliminary data.</text>
</comment>
<keyword evidence="3" id="KW-1185">Reference proteome</keyword>
<dbReference type="InterPro" id="IPR023885">
    <property type="entry name" value="4Fe4S-binding_SPASM_dom"/>
</dbReference>
<dbReference type="AlphaFoldDB" id="A0A3D9CM19"/>
<dbReference type="Proteomes" id="UP000256769">
    <property type="component" value="Unassembled WGS sequence"/>
</dbReference>
<evidence type="ECO:0000313" key="3">
    <source>
        <dbReference type="Proteomes" id="UP000256769"/>
    </source>
</evidence>
<dbReference type="Gene3D" id="3.20.20.70">
    <property type="entry name" value="Aldolase class I"/>
    <property type="match status" value="1"/>
</dbReference>
<dbReference type="RefSeq" id="WP_115959539.1">
    <property type="nucleotide sequence ID" value="NZ_CBCRVL010000009.1"/>
</dbReference>
<accession>A0A3D9CM19</accession>
<organism evidence="2 3">
    <name type="scientific">Chryseobacterium flavum</name>
    <dbReference type="NCBI Taxonomy" id="415851"/>
    <lineage>
        <taxon>Bacteria</taxon>
        <taxon>Pseudomonadati</taxon>
        <taxon>Bacteroidota</taxon>
        <taxon>Flavobacteriia</taxon>
        <taxon>Flavobacteriales</taxon>
        <taxon>Weeksellaceae</taxon>
        <taxon>Chryseobacterium group</taxon>
        <taxon>Chryseobacterium</taxon>
    </lineage>
</organism>
<dbReference type="EMBL" id="QNUE01000007">
    <property type="protein sequence ID" value="REC66793.1"/>
    <property type="molecule type" value="Genomic_DNA"/>
</dbReference>
<dbReference type="InterPro" id="IPR013785">
    <property type="entry name" value="Aldolase_TIM"/>
</dbReference>
<evidence type="ECO:0000313" key="2">
    <source>
        <dbReference type="EMBL" id="REC66793.1"/>
    </source>
</evidence>
<feature type="domain" description="4Fe4S-binding SPASM" evidence="1">
    <location>
        <begin position="250"/>
        <end position="307"/>
    </location>
</feature>
<dbReference type="NCBIfam" id="TIGR04085">
    <property type="entry name" value="rSAM_more_4Fe4S"/>
    <property type="match status" value="1"/>
</dbReference>
<dbReference type="NCBIfam" id="TIGR04193">
    <property type="entry name" value="SPASM_w_grasp"/>
    <property type="match status" value="1"/>
</dbReference>
<dbReference type="SUPFAM" id="SSF102114">
    <property type="entry name" value="Radical SAM enzymes"/>
    <property type="match status" value="1"/>
</dbReference>